<keyword evidence="7 10" id="KW-0249">Electron transport</keyword>
<evidence type="ECO:0000256" key="9">
    <source>
        <dbReference type="ARBA" id="ARBA00023136"/>
    </source>
</evidence>
<protein>
    <recommendedName>
        <fullName evidence="2 10">NADH dehydrogenase [ubiquinone] iron-sulfur protein 4, mitochondrial</fullName>
    </recommendedName>
</protein>
<accession>A0A0K0DBL4</accession>
<evidence type="ECO:0000256" key="4">
    <source>
        <dbReference type="ARBA" id="ARBA00022660"/>
    </source>
</evidence>
<organism evidence="11 12">
    <name type="scientific">Angiostrongylus cantonensis</name>
    <name type="common">Rat lungworm</name>
    <dbReference type="NCBI Taxonomy" id="6313"/>
    <lineage>
        <taxon>Eukaryota</taxon>
        <taxon>Metazoa</taxon>
        <taxon>Ecdysozoa</taxon>
        <taxon>Nematoda</taxon>
        <taxon>Chromadorea</taxon>
        <taxon>Rhabditida</taxon>
        <taxon>Rhabditina</taxon>
        <taxon>Rhabditomorpha</taxon>
        <taxon>Strongyloidea</taxon>
        <taxon>Metastrongylidae</taxon>
        <taxon>Angiostrongylus</taxon>
    </lineage>
</organism>
<dbReference type="GO" id="GO:0005743">
    <property type="term" value="C:mitochondrial inner membrane"/>
    <property type="evidence" value="ECO:0007669"/>
    <property type="project" value="UniProtKB-SubCell"/>
</dbReference>
<evidence type="ECO:0000256" key="1">
    <source>
        <dbReference type="ARBA" id="ARBA00005882"/>
    </source>
</evidence>
<keyword evidence="3 10" id="KW-0813">Transport</keyword>
<dbReference type="AlphaFoldDB" id="A0A0K0DBL4"/>
<evidence type="ECO:0000256" key="8">
    <source>
        <dbReference type="ARBA" id="ARBA00023128"/>
    </source>
</evidence>
<comment type="subcellular location">
    <subcellularLocation>
        <location evidence="10">Mitochondrion inner membrane</location>
        <topology evidence="10">Peripheral membrane protein</topology>
        <orientation evidence="10">Matrix side</orientation>
    </subcellularLocation>
</comment>
<dbReference type="STRING" id="6313.A0A0K0DBL4"/>
<evidence type="ECO:0000256" key="3">
    <source>
        <dbReference type="ARBA" id="ARBA00022448"/>
    </source>
</evidence>
<dbReference type="PANTHER" id="PTHR12219:SF8">
    <property type="entry name" value="NADH DEHYDROGENASE [UBIQUINONE] IRON-SULFUR PROTEIN 4, MITOCHONDRIAL"/>
    <property type="match status" value="1"/>
</dbReference>
<evidence type="ECO:0000256" key="2">
    <source>
        <dbReference type="ARBA" id="ARBA00015796"/>
    </source>
</evidence>
<evidence type="ECO:0000256" key="5">
    <source>
        <dbReference type="ARBA" id="ARBA00022792"/>
    </source>
</evidence>
<dbReference type="WBParaSite" id="ACAC_0000783501-mRNA-1">
    <property type="protein sequence ID" value="ACAC_0000783501-mRNA-1"/>
    <property type="gene ID" value="ACAC_0000783501"/>
</dbReference>
<dbReference type="PANTHER" id="PTHR12219">
    <property type="entry name" value="NADH-UBIQUINONE OXIDOREDUCTASE"/>
    <property type="match status" value="1"/>
</dbReference>
<proteinExistence type="inferred from homology"/>
<dbReference type="InterPro" id="IPR038532">
    <property type="entry name" value="NDUFS4-like_sf"/>
</dbReference>
<reference evidence="11" key="1">
    <citation type="submission" date="2012-09" db="EMBL/GenBank/DDBJ databases">
        <authorList>
            <person name="Martin A.A."/>
        </authorList>
    </citation>
    <scope>NUCLEOTIDE SEQUENCE</scope>
</reference>
<sequence length="170" mass="19724">MIRSGCCIVARHAQLRHFTTGKDLPIMRHADAKRKDVEDILQPTVPKVPVTVIADEAADISGVPSEHKEERRARIFRAAREATQSPWNNTRAWRIELDSRSRWENPLIGWGDPLSNISMNMKFASKEDAIAFCEKNRWPYEIEKEHVREIIPKSYGNNFSWNKRTRISTK</sequence>
<name>A0A0K0DBL4_ANGCA</name>
<evidence type="ECO:0000313" key="11">
    <source>
        <dbReference type="Proteomes" id="UP000035642"/>
    </source>
</evidence>
<dbReference type="Pfam" id="PF04800">
    <property type="entry name" value="NDUS4"/>
    <property type="match status" value="1"/>
</dbReference>
<dbReference type="InterPro" id="IPR006885">
    <property type="entry name" value="NADH_UbQ_FeS_4_mit-like"/>
</dbReference>
<keyword evidence="8 10" id="KW-0496">Mitochondrion</keyword>
<evidence type="ECO:0000313" key="12">
    <source>
        <dbReference type="WBParaSite" id="ACAC_0000783501-mRNA-1"/>
    </source>
</evidence>
<evidence type="ECO:0000256" key="7">
    <source>
        <dbReference type="ARBA" id="ARBA00022982"/>
    </source>
</evidence>
<comment type="function">
    <text evidence="10">Accessory subunit of the mitochondrial membrane respiratory chain NADH dehydrogenase (Complex I), that is believed not to be involved in catalysis. Complex I functions in the transfer of electrons from NADH to the respiratory chain. The immediate electron acceptor for the enzyme is believed to be ubiquinone.</text>
</comment>
<keyword evidence="4 10" id="KW-0679">Respiratory chain</keyword>
<evidence type="ECO:0000256" key="10">
    <source>
        <dbReference type="RuleBase" id="RU367010"/>
    </source>
</evidence>
<reference evidence="12" key="2">
    <citation type="submission" date="2017-02" db="UniProtKB">
        <authorList>
            <consortium name="WormBaseParasite"/>
        </authorList>
    </citation>
    <scope>IDENTIFICATION</scope>
</reference>
<dbReference type="Gene3D" id="3.30.160.190">
    <property type="entry name" value="atu1810 like domain"/>
    <property type="match status" value="1"/>
</dbReference>
<keyword evidence="6 10" id="KW-0809">Transit peptide</keyword>
<keyword evidence="11" id="KW-1185">Reference proteome</keyword>
<evidence type="ECO:0000256" key="6">
    <source>
        <dbReference type="ARBA" id="ARBA00022946"/>
    </source>
</evidence>
<dbReference type="Proteomes" id="UP000035642">
    <property type="component" value="Unassembled WGS sequence"/>
</dbReference>
<keyword evidence="9 10" id="KW-0472">Membrane</keyword>
<comment type="similarity">
    <text evidence="1 10">Belongs to the complex I NDUFS4 subunit family.</text>
</comment>
<dbReference type="GO" id="GO:0022900">
    <property type="term" value="P:electron transport chain"/>
    <property type="evidence" value="ECO:0007669"/>
    <property type="project" value="InterPro"/>
</dbReference>
<keyword evidence="5 10" id="KW-0999">Mitochondrion inner membrane</keyword>